<comment type="similarity">
    <text evidence="1">Belongs to the AAA ATPase family.</text>
</comment>
<sequence>MPDAAALRLHAEAGLLAGRLAGVLTGAFPQATGAVAEAITWLDSAFQAARAGRDPATLGGGALARPPADGPHPLDRLAGALALGATDVDLLLLAGMAEVHEGYAVVLRTLHPRGEALASVGLAAHLLGPGSEARAALRRRLEGGTLLRAGVLRLSGEGPFFERSLLPAEGLWSVLGGGHDWPAGLRPLAVPLASGGLARWFAGAQTAAVALRERAACTLLVSAETEDTAAARARALAAHAGRDAEVLAWPAGADAALEALLGAHALARGVVPVLVPAVADPAVPELPALAAFPDAALVCVRSGGVQPRGPRPLLALAAERPRPAELRTMWQESLPELKRQAPTLATRYPLEPHQAELVATDLRLRAALVGRAPTLADVAEAVRGRAQATLATGVARRRPRARWSDLILPADRLAQLREACARLAHRERVLERWRFAETLGGGSGVRLLFAGPPGTGKTLAVDVLASELGLDVLAVDLSRVVSKWIGETEKNLAGVFAAAEQAQAVLFFDEADALFGRRTEVSDAHDRYANLETAYLLARLERFEGLAVLATNLRQNLDPAFLRRLEFLVEFEEPDTAQRLALWRLHLPAAAPLAADVDLEELAEHYPLVGGHIRNAAFAAAFLAAAENTAIARAHLVHAIRREYEKAGRAFPGDFTER</sequence>
<dbReference type="SMART" id="SM00382">
    <property type="entry name" value="AAA"/>
    <property type="match status" value="1"/>
</dbReference>
<evidence type="ECO:0000313" key="6">
    <source>
        <dbReference type="Proteomes" id="UP000295765"/>
    </source>
</evidence>
<dbReference type="InterPro" id="IPR027417">
    <property type="entry name" value="P-loop_NTPase"/>
</dbReference>
<dbReference type="RefSeq" id="WP_132543345.1">
    <property type="nucleotide sequence ID" value="NZ_SLWY01000013.1"/>
</dbReference>
<comment type="caution">
    <text evidence="5">The sequence shown here is derived from an EMBL/GenBank/DDBJ whole genome shotgun (WGS) entry which is preliminary data.</text>
</comment>
<dbReference type="CDD" id="cd19481">
    <property type="entry name" value="RecA-like_protease"/>
    <property type="match status" value="1"/>
</dbReference>
<protein>
    <submittedName>
        <fullName evidence="5">ATPase family protein associated with various cellular activities (AAA)</fullName>
    </submittedName>
</protein>
<dbReference type="OrthoDB" id="9809379at2"/>
<dbReference type="InterPro" id="IPR054472">
    <property type="entry name" value="WHD"/>
</dbReference>
<dbReference type="SUPFAM" id="SSF52540">
    <property type="entry name" value="P-loop containing nucleoside triphosphate hydrolases"/>
    <property type="match status" value="1"/>
</dbReference>
<keyword evidence="2" id="KW-0547">Nucleotide-binding</keyword>
<dbReference type="Gene3D" id="3.40.50.300">
    <property type="entry name" value="P-loop containing nucleotide triphosphate hydrolases"/>
    <property type="match status" value="1"/>
</dbReference>
<feature type="domain" description="AAA+ ATPase" evidence="4">
    <location>
        <begin position="443"/>
        <end position="575"/>
    </location>
</feature>
<keyword evidence="3" id="KW-0067">ATP-binding</keyword>
<gene>
    <name evidence="5" type="ORF">EV699_113126</name>
</gene>
<dbReference type="AlphaFoldDB" id="A0A4R2LCS2"/>
<dbReference type="Pfam" id="PF22977">
    <property type="entry name" value="WHD"/>
    <property type="match status" value="1"/>
</dbReference>
<evidence type="ECO:0000256" key="2">
    <source>
        <dbReference type="ARBA" id="ARBA00022741"/>
    </source>
</evidence>
<dbReference type="InterPro" id="IPR003959">
    <property type="entry name" value="ATPase_AAA_core"/>
</dbReference>
<dbReference type="PANTHER" id="PTHR23073">
    <property type="entry name" value="26S PROTEASOME REGULATORY SUBUNIT"/>
    <property type="match status" value="1"/>
</dbReference>
<evidence type="ECO:0000256" key="1">
    <source>
        <dbReference type="ARBA" id="ARBA00006914"/>
    </source>
</evidence>
<name>A0A4R2LCS2_9GAMM</name>
<dbReference type="GO" id="GO:0005524">
    <property type="term" value="F:ATP binding"/>
    <property type="evidence" value="ECO:0007669"/>
    <property type="project" value="UniProtKB-KW"/>
</dbReference>
<evidence type="ECO:0000259" key="4">
    <source>
        <dbReference type="SMART" id="SM00382"/>
    </source>
</evidence>
<dbReference type="Gene3D" id="1.10.8.60">
    <property type="match status" value="1"/>
</dbReference>
<dbReference type="GO" id="GO:0016887">
    <property type="term" value="F:ATP hydrolysis activity"/>
    <property type="evidence" value="ECO:0007669"/>
    <property type="project" value="InterPro"/>
</dbReference>
<proteinExistence type="inferred from homology"/>
<evidence type="ECO:0000256" key="3">
    <source>
        <dbReference type="ARBA" id="ARBA00022840"/>
    </source>
</evidence>
<dbReference type="EMBL" id="SLWY01000013">
    <property type="protein sequence ID" value="TCO80648.1"/>
    <property type="molecule type" value="Genomic_DNA"/>
</dbReference>
<dbReference type="Pfam" id="PF00004">
    <property type="entry name" value="AAA"/>
    <property type="match status" value="1"/>
</dbReference>
<organism evidence="5 6">
    <name type="scientific">Plasticicumulans lactativorans</name>
    <dbReference type="NCBI Taxonomy" id="1133106"/>
    <lineage>
        <taxon>Bacteria</taxon>
        <taxon>Pseudomonadati</taxon>
        <taxon>Pseudomonadota</taxon>
        <taxon>Gammaproteobacteria</taxon>
        <taxon>Candidatus Competibacteraceae</taxon>
        <taxon>Plasticicumulans</taxon>
    </lineage>
</organism>
<dbReference type="InterPro" id="IPR050221">
    <property type="entry name" value="26S_Proteasome_ATPase"/>
</dbReference>
<dbReference type="InterPro" id="IPR003593">
    <property type="entry name" value="AAA+_ATPase"/>
</dbReference>
<keyword evidence="6" id="KW-1185">Reference proteome</keyword>
<reference evidence="5 6" key="1">
    <citation type="submission" date="2019-03" db="EMBL/GenBank/DDBJ databases">
        <title>Genomic Encyclopedia of Type Strains, Phase IV (KMG-IV): sequencing the most valuable type-strain genomes for metagenomic binning, comparative biology and taxonomic classification.</title>
        <authorList>
            <person name="Goeker M."/>
        </authorList>
    </citation>
    <scope>NUCLEOTIDE SEQUENCE [LARGE SCALE GENOMIC DNA]</scope>
    <source>
        <strain evidence="5 6">DSM 25287</strain>
    </source>
</reference>
<evidence type="ECO:0000313" key="5">
    <source>
        <dbReference type="EMBL" id="TCO80648.1"/>
    </source>
</evidence>
<dbReference type="Proteomes" id="UP000295765">
    <property type="component" value="Unassembled WGS sequence"/>
</dbReference>
<accession>A0A4R2LCS2</accession>